<dbReference type="PANTHER" id="PTHR35866:SF1">
    <property type="entry name" value="YKGJ FAMILY CYSTEINE CLUSTER PROTEIN"/>
    <property type="match status" value="1"/>
</dbReference>
<organism evidence="1 2">
    <name type="scientific">Thiothrix nivea (strain ATCC 35100 / DSM 5205 / JP2)</name>
    <dbReference type="NCBI Taxonomy" id="870187"/>
    <lineage>
        <taxon>Bacteria</taxon>
        <taxon>Pseudomonadati</taxon>
        <taxon>Pseudomonadota</taxon>
        <taxon>Gammaproteobacteria</taxon>
        <taxon>Thiotrichales</taxon>
        <taxon>Thiotrichaceae</taxon>
        <taxon>Thiothrix</taxon>
    </lineage>
</organism>
<dbReference type="RefSeq" id="WP_002709043.1">
    <property type="nucleotide sequence ID" value="NZ_JH651384.1"/>
</dbReference>
<evidence type="ECO:0008006" key="3">
    <source>
        <dbReference type="Google" id="ProtNLM"/>
    </source>
</evidence>
<reference evidence="2" key="1">
    <citation type="journal article" date="2011" name="Stand. Genomic Sci.">
        <title>Genome sequence of the filamentous, gliding Thiothrix nivea neotype strain (JP2(T)).</title>
        <authorList>
            <person name="Lapidus A."/>
            <person name="Nolan M."/>
            <person name="Lucas S."/>
            <person name="Glavina Del Rio T."/>
            <person name="Tice H."/>
            <person name="Cheng J.F."/>
            <person name="Tapia R."/>
            <person name="Han C."/>
            <person name="Goodwin L."/>
            <person name="Pitluck S."/>
            <person name="Liolios K."/>
            <person name="Pagani I."/>
            <person name="Ivanova N."/>
            <person name="Huntemann M."/>
            <person name="Mavromatis K."/>
            <person name="Mikhailova N."/>
            <person name="Pati A."/>
            <person name="Chen A."/>
            <person name="Palaniappan K."/>
            <person name="Land M."/>
            <person name="Brambilla E.M."/>
            <person name="Rohde M."/>
            <person name="Abt B."/>
            <person name="Verbarg S."/>
            <person name="Goker M."/>
            <person name="Bristow J."/>
            <person name="Eisen J.A."/>
            <person name="Markowitz V."/>
            <person name="Hugenholtz P."/>
            <person name="Kyrpides N.C."/>
            <person name="Klenk H.P."/>
            <person name="Woyke T."/>
        </authorList>
    </citation>
    <scope>NUCLEOTIDE SEQUENCE [LARGE SCALE GENOMIC DNA]</scope>
    <source>
        <strain evidence="2">ATCC 35100 / DSM 5205 / JP2</strain>
    </source>
</reference>
<evidence type="ECO:0000313" key="1">
    <source>
        <dbReference type="EMBL" id="EIJ35131.1"/>
    </source>
</evidence>
<dbReference type="Pfam" id="PF03692">
    <property type="entry name" value="CxxCxxCC"/>
    <property type="match status" value="1"/>
</dbReference>
<gene>
    <name evidence="1" type="ORF">Thini_2591</name>
</gene>
<sequence>MAEKFDIPAEFQSSLVPELLTDDTTLQFNCHPGVSCFNICCKAADVTLAPYDILRLKKRLGITSTEFLEKYTVLFQADGQGMPGIKLRTDEEKACLFVREEGCSVYEDRPSSCRYYGLGLLSHRAEGSSDDVQYYFRNQEAHCQGWNTDQVMTIRDYRQQQGVPEYDAVNREWMQLMLKKKSAGPSVGTPNPLSFQLYFMASFDVDRFRRFVESEQFGRVYLLSEETREELKDDLALLKFGFRLLRQVLFDEQTIPTHESILEKRWEERKDIIELRRQAAIEEARLKSEADRKAALEAEADKDASA</sequence>
<dbReference type="InterPro" id="IPR005358">
    <property type="entry name" value="Puta_zinc/iron-chelating_dom"/>
</dbReference>
<protein>
    <recommendedName>
        <fullName evidence="3">50S rRNA methyltransferase</fullName>
    </recommendedName>
</protein>
<evidence type="ECO:0000313" key="2">
    <source>
        <dbReference type="Proteomes" id="UP000005317"/>
    </source>
</evidence>
<dbReference type="PANTHER" id="PTHR35866">
    <property type="entry name" value="PUTATIVE-RELATED"/>
    <property type="match status" value="1"/>
</dbReference>
<dbReference type="AlphaFoldDB" id="A0A656HDA7"/>
<proteinExistence type="predicted"/>
<dbReference type="Proteomes" id="UP000005317">
    <property type="component" value="Unassembled WGS sequence"/>
</dbReference>
<keyword evidence="2" id="KW-1185">Reference proteome</keyword>
<dbReference type="EMBL" id="JH651384">
    <property type="protein sequence ID" value="EIJ35131.1"/>
    <property type="molecule type" value="Genomic_DNA"/>
</dbReference>
<name>A0A656HDA7_THINJ</name>
<dbReference type="OrthoDB" id="9810361at2"/>
<accession>A0A656HDA7</accession>